<evidence type="ECO:0000313" key="2">
    <source>
        <dbReference type="Proteomes" id="UP001295463"/>
    </source>
</evidence>
<proteinExistence type="predicted"/>
<protein>
    <submittedName>
        <fullName evidence="1">Uncharacterized protein</fullName>
    </submittedName>
</protein>
<dbReference type="Proteomes" id="UP001295463">
    <property type="component" value="Chromosome"/>
</dbReference>
<organism evidence="1 2">
    <name type="scientific">Trichlorobacter ammonificans</name>
    <dbReference type="NCBI Taxonomy" id="2916410"/>
    <lineage>
        <taxon>Bacteria</taxon>
        <taxon>Pseudomonadati</taxon>
        <taxon>Thermodesulfobacteriota</taxon>
        <taxon>Desulfuromonadia</taxon>
        <taxon>Geobacterales</taxon>
        <taxon>Geobacteraceae</taxon>
        <taxon>Trichlorobacter</taxon>
    </lineage>
</organism>
<name>A0ABN8HDJ0_9BACT</name>
<accession>A0ABN8HDJ0</accession>
<keyword evidence="2" id="KW-1185">Reference proteome</keyword>
<dbReference type="EMBL" id="OW150024">
    <property type="protein sequence ID" value="CAH2030757.1"/>
    <property type="molecule type" value="Genomic_DNA"/>
</dbReference>
<gene>
    <name evidence="1" type="ORF">GEAMG1_0943</name>
</gene>
<reference evidence="1 2" key="1">
    <citation type="submission" date="2022-03" db="EMBL/GenBank/DDBJ databases">
        <authorList>
            <person name="Koch H."/>
        </authorList>
    </citation>
    <scope>NUCLEOTIDE SEQUENCE [LARGE SCALE GENOMIC DNA]</scope>
    <source>
        <strain evidence="1 2">G1</strain>
    </source>
</reference>
<sequence>MGRALPEQLQRLRVRSLVSIHARPLGRALPQNCVDYIPN</sequence>
<evidence type="ECO:0000313" key="1">
    <source>
        <dbReference type="EMBL" id="CAH2030757.1"/>
    </source>
</evidence>